<evidence type="ECO:0000313" key="3">
    <source>
        <dbReference type="Proteomes" id="UP000267606"/>
    </source>
</evidence>
<protein>
    <submittedName>
        <fullName evidence="2 4">Uncharacterized protein</fullName>
    </submittedName>
</protein>
<keyword evidence="3" id="KW-1185">Reference proteome</keyword>
<organism evidence="4">
    <name type="scientific">Onchocerca flexuosa</name>
    <dbReference type="NCBI Taxonomy" id="387005"/>
    <lineage>
        <taxon>Eukaryota</taxon>
        <taxon>Metazoa</taxon>
        <taxon>Ecdysozoa</taxon>
        <taxon>Nematoda</taxon>
        <taxon>Chromadorea</taxon>
        <taxon>Rhabditida</taxon>
        <taxon>Spirurina</taxon>
        <taxon>Spiruromorpha</taxon>
        <taxon>Filarioidea</taxon>
        <taxon>Onchocercidae</taxon>
        <taxon>Onchocerca</taxon>
    </lineage>
</organism>
<evidence type="ECO:0000313" key="4">
    <source>
        <dbReference type="WBParaSite" id="OFLC_0000038801-mRNA-1"/>
    </source>
</evidence>
<evidence type="ECO:0000256" key="1">
    <source>
        <dbReference type="SAM" id="SignalP"/>
    </source>
</evidence>
<feature type="chain" id="PRO_5044552308" evidence="1">
    <location>
        <begin position="17"/>
        <end position="109"/>
    </location>
</feature>
<evidence type="ECO:0000313" key="2">
    <source>
        <dbReference type="EMBL" id="VDO25626.1"/>
    </source>
</evidence>
<dbReference type="Proteomes" id="UP000267606">
    <property type="component" value="Unassembled WGS sequence"/>
</dbReference>
<dbReference type="WBParaSite" id="OFLC_0000038801-mRNA-1">
    <property type="protein sequence ID" value="OFLC_0000038801-mRNA-1"/>
    <property type="gene ID" value="OFLC_0000038801"/>
</dbReference>
<reference evidence="2 3" key="2">
    <citation type="submission" date="2018-11" db="EMBL/GenBank/DDBJ databases">
        <authorList>
            <consortium name="Pathogen Informatics"/>
        </authorList>
    </citation>
    <scope>NUCLEOTIDE SEQUENCE [LARGE SCALE GENOMIC DNA]</scope>
</reference>
<proteinExistence type="predicted"/>
<accession>A0A183GYS9</accession>
<dbReference type="STRING" id="387005.A0A183GYS9"/>
<keyword evidence="1" id="KW-0732">Signal</keyword>
<dbReference type="AlphaFoldDB" id="A0A183GYS9"/>
<reference evidence="4" key="1">
    <citation type="submission" date="2016-06" db="UniProtKB">
        <authorList>
            <consortium name="WormBaseParasite"/>
        </authorList>
    </citation>
    <scope>IDENTIFICATION</scope>
</reference>
<sequence length="109" mass="12247">MFYQCLGLLFVVSINAINLQHQLKLSFHLNSCSIKFILNQAIFSVPLPEELDYDGEIPNCRDGGKPLLAADIGVYTCDKNCPKGFRCEYRTMDSTSKKGVVNISFTKSY</sequence>
<dbReference type="EMBL" id="UZAJ01000123">
    <property type="protein sequence ID" value="VDO25626.1"/>
    <property type="molecule type" value="Genomic_DNA"/>
</dbReference>
<gene>
    <name evidence="2" type="ORF">OFLC_LOCUS389</name>
</gene>
<name>A0A183GYS9_9BILA</name>
<feature type="signal peptide" evidence="1">
    <location>
        <begin position="1"/>
        <end position="16"/>
    </location>
</feature>